<comment type="caution">
    <text evidence="1">The sequence shown here is derived from an EMBL/GenBank/DDBJ whole genome shotgun (WGS) entry which is preliminary data.</text>
</comment>
<dbReference type="Proteomes" id="UP000619788">
    <property type="component" value="Unassembled WGS sequence"/>
</dbReference>
<proteinExistence type="predicted"/>
<evidence type="ECO:0000313" key="2">
    <source>
        <dbReference type="Proteomes" id="UP000619788"/>
    </source>
</evidence>
<reference evidence="1 2" key="1">
    <citation type="submission" date="2021-01" db="EMBL/GenBank/DDBJ databases">
        <title>Whole genome shotgun sequence of Planobispora siamensis NBRC 107568.</title>
        <authorList>
            <person name="Komaki H."/>
            <person name="Tamura T."/>
        </authorList>
    </citation>
    <scope>NUCLEOTIDE SEQUENCE [LARGE SCALE GENOMIC DNA]</scope>
    <source>
        <strain evidence="1 2">NBRC 107568</strain>
    </source>
</reference>
<dbReference type="RefSeq" id="WP_204067525.1">
    <property type="nucleotide sequence ID" value="NZ_BOOJ01000052.1"/>
</dbReference>
<gene>
    <name evidence="1" type="ORF">Psi01_60600</name>
</gene>
<protein>
    <submittedName>
        <fullName evidence="1">Uncharacterized protein</fullName>
    </submittedName>
</protein>
<keyword evidence="2" id="KW-1185">Reference proteome</keyword>
<organism evidence="1 2">
    <name type="scientific">Planobispora siamensis</name>
    <dbReference type="NCBI Taxonomy" id="936338"/>
    <lineage>
        <taxon>Bacteria</taxon>
        <taxon>Bacillati</taxon>
        <taxon>Actinomycetota</taxon>
        <taxon>Actinomycetes</taxon>
        <taxon>Streptosporangiales</taxon>
        <taxon>Streptosporangiaceae</taxon>
        <taxon>Planobispora</taxon>
    </lineage>
</organism>
<evidence type="ECO:0000313" key="1">
    <source>
        <dbReference type="EMBL" id="GIH95430.1"/>
    </source>
</evidence>
<name>A0A8J3SLL7_9ACTN</name>
<dbReference type="AlphaFoldDB" id="A0A8J3SLL7"/>
<sequence length="117" mass="12260">MAVLLADRMLGVRRRSGGAVGSHGERAGYTWAALAGPWPGRAEEGPDAAIGATGGRTWVLALDPAAWPVAQGDLVAEPASGLEWLVTSADLMKHNAHPDVDYVRVEAHARTQAATRP</sequence>
<accession>A0A8J3SLL7</accession>
<dbReference type="EMBL" id="BOOJ01000052">
    <property type="protein sequence ID" value="GIH95430.1"/>
    <property type="molecule type" value="Genomic_DNA"/>
</dbReference>